<dbReference type="Gene3D" id="3.40.50.150">
    <property type="entry name" value="Vaccinia Virus protein VP39"/>
    <property type="match status" value="1"/>
</dbReference>
<reference evidence="2 4" key="2">
    <citation type="submission" date="2019-08" db="EMBL/GenBank/DDBJ databases">
        <title>Genome of Algoriphagus ratkowskyi IC026.</title>
        <authorList>
            <person name="Bowman J.P."/>
        </authorList>
    </citation>
    <scope>NUCLEOTIDE SEQUENCE [LARGE SCALE GENOMIC DNA]</scope>
    <source>
        <strain evidence="2 4">IC026</strain>
    </source>
</reference>
<dbReference type="CDD" id="cd02440">
    <property type="entry name" value="AdoMet_MTases"/>
    <property type="match status" value="1"/>
</dbReference>
<keyword evidence="1" id="KW-0808">Transferase</keyword>
<dbReference type="EMBL" id="QKZU01000005">
    <property type="protein sequence ID" value="PZX58348.1"/>
    <property type="molecule type" value="Genomic_DNA"/>
</dbReference>
<comment type="caution">
    <text evidence="1">The sequence shown here is derived from an EMBL/GenBank/DDBJ whole genome shotgun (WGS) entry which is preliminary data.</text>
</comment>
<dbReference type="GO" id="GO:0008168">
    <property type="term" value="F:methyltransferase activity"/>
    <property type="evidence" value="ECO:0007669"/>
    <property type="project" value="UniProtKB-KW"/>
</dbReference>
<reference evidence="1 3" key="1">
    <citation type="submission" date="2018-06" db="EMBL/GenBank/DDBJ databases">
        <title>Genomic Encyclopedia of Archaeal and Bacterial Type Strains, Phase II (KMG-II): from individual species to whole genera.</title>
        <authorList>
            <person name="Goeker M."/>
        </authorList>
    </citation>
    <scope>NUCLEOTIDE SEQUENCE [LARGE SCALE GENOMIC DNA]</scope>
    <source>
        <strain evidence="1 3">DSM 22686</strain>
    </source>
</reference>
<dbReference type="Proteomes" id="UP000321927">
    <property type="component" value="Unassembled WGS sequence"/>
</dbReference>
<keyword evidence="1" id="KW-0489">Methyltransferase</keyword>
<protein>
    <submittedName>
        <fullName evidence="2">Class I SAM-dependent methyltransferase</fullName>
    </submittedName>
    <submittedName>
        <fullName evidence="1">Methyltransferase family protein</fullName>
    </submittedName>
</protein>
<dbReference type="PANTHER" id="PTHR43861:SF6">
    <property type="entry name" value="METHYLTRANSFERASE TYPE 11"/>
    <property type="match status" value="1"/>
</dbReference>
<evidence type="ECO:0000313" key="2">
    <source>
        <dbReference type="EMBL" id="TXD77910.1"/>
    </source>
</evidence>
<dbReference type="AlphaFoldDB" id="A0A2W7RBQ1"/>
<organism evidence="1 3">
    <name type="scientific">Algoriphagus ratkowskyi</name>
    <dbReference type="NCBI Taxonomy" id="57028"/>
    <lineage>
        <taxon>Bacteria</taxon>
        <taxon>Pseudomonadati</taxon>
        <taxon>Bacteroidota</taxon>
        <taxon>Cytophagia</taxon>
        <taxon>Cytophagales</taxon>
        <taxon>Cyclobacteriaceae</taxon>
        <taxon>Algoriphagus</taxon>
    </lineage>
</organism>
<dbReference type="PANTHER" id="PTHR43861">
    <property type="entry name" value="TRANS-ACONITATE 2-METHYLTRANSFERASE-RELATED"/>
    <property type="match status" value="1"/>
</dbReference>
<evidence type="ECO:0000313" key="4">
    <source>
        <dbReference type="Proteomes" id="UP000321927"/>
    </source>
</evidence>
<dbReference type="SUPFAM" id="SSF53335">
    <property type="entry name" value="S-adenosyl-L-methionine-dependent methyltransferases"/>
    <property type="match status" value="1"/>
</dbReference>
<dbReference type="OrthoDB" id="2370471at2"/>
<gene>
    <name evidence="2" type="ORF">ESW18_10450</name>
    <name evidence="1" type="ORF">LV84_01554</name>
</gene>
<keyword evidence="4" id="KW-1185">Reference proteome</keyword>
<accession>A0A2W7RBQ1</accession>
<sequence>MLERLTKCPLCKSGHFLNSKVIKDFAVSHESFSICNCTNCGLKFTNPRPTVETIATYYDFPEYFSHDDKSKNLTQFIYQRVRKYAISQKIKHLSSLKPTKGKYLDYGCGTGELLYSANKKGWNVTGIEPNEKARLLANSKLNGRIYESINELPKQNSFDIITLYHVLEHVHELRKSIKKIIKHLEPDGYIIIAVPNPESLDAVKYSTNWAGWDVPRHLYHFNHKAIQKFGDIFDLQLIQESPMIFDSYYVSLLSEGYLDSKQSMMKKYWNAIRTGLKSNQEASKSAINHSSNLFVFKKK</sequence>
<evidence type="ECO:0000313" key="1">
    <source>
        <dbReference type="EMBL" id="PZX58348.1"/>
    </source>
</evidence>
<proteinExistence type="predicted"/>
<evidence type="ECO:0000313" key="3">
    <source>
        <dbReference type="Proteomes" id="UP000249115"/>
    </source>
</evidence>
<dbReference type="Proteomes" id="UP000249115">
    <property type="component" value="Unassembled WGS sequence"/>
</dbReference>
<dbReference type="Pfam" id="PF13489">
    <property type="entry name" value="Methyltransf_23"/>
    <property type="match status" value="1"/>
</dbReference>
<dbReference type="EMBL" id="VORV01000006">
    <property type="protein sequence ID" value="TXD77910.1"/>
    <property type="molecule type" value="Genomic_DNA"/>
</dbReference>
<dbReference type="GO" id="GO:0032259">
    <property type="term" value="P:methylation"/>
    <property type="evidence" value="ECO:0007669"/>
    <property type="project" value="UniProtKB-KW"/>
</dbReference>
<name>A0A2W7RBQ1_9BACT</name>
<dbReference type="InterPro" id="IPR029063">
    <property type="entry name" value="SAM-dependent_MTases_sf"/>
</dbReference>